<dbReference type="PANTHER" id="PTHR12883:SF0">
    <property type="entry name" value="PAT COMPLEX SUBUNIT CCDC47"/>
    <property type="match status" value="1"/>
</dbReference>
<feature type="chain" id="PRO_5029587591" description="PAT complex subunit CCDC47" evidence="10">
    <location>
        <begin position="23"/>
        <end position="459"/>
    </location>
</feature>
<dbReference type="GO" id="GO:0030867">
    <property type="term" value="C:rough endoplasmic reticulum membrane"/>
    <property type="evidence" value="ECO:0007669"/>
    <property type="project" value="UniProtKB-SubCell"/>
</dbReference>
<dbReference type="InterPro" id="IPR012879">
    <property type="entry name" value="CCDC47"/>
</dbReference>
<keyword evidence="2 9" id="KW-1133">Transmembrane helix</keyword>
<feature type="compositionally biased region" description="Basic and acidic residues" evidence="8">
    <location>
        <begin position="409"/>
        <end position="446"/>
    </location>
</feature>
<accession>A0A7J7IZB0</accession>
<sequence length="459" mass="53561">MKWQWLILVSLCVALIAPHSDDNDFAEFDEEEFETSPEFEDDLPQEAEVQQSQDKQDVAETNDFYDEGTVEVEDDFDSFDAEEFEGMETEPVATEPIKEELRFAKVPMNLRRDWANYYVEMVLLTGMFIYFIAMLVGRSKNTTLAQAWFKANKDLLEASFSIVGDDGNGTEPNTNVLMKHSDHTYVMWCSGRIGMEGMLVQLRMVKRQDLVNFLQRMVKPMSDQIVIQIRMEKDDMENFVFCLAQKRSAVKLHKDMEDLAKYIESKKKVEEYGISDSYQVLSEFGEVTKTFLSDSKVLAFLRHYEGVLEFMHFSDQFSGPKPMDENEQKKMPDTSKALTFCFNLGKKGNTSSQDLPPTTEWTKFALYCAEKCRKYRLSREGKAKSDKNRQKMQEEYAKLAHQQRTELAQQRREEKLKAETERYMNEEDPIKARKLEEKRQKKEQARKLSKMKAVKIKSS</sequence>
<evidence type="ECO:0000313" key="12">
    <source>
        <dbReference type="Proteomes" id="UP000593567"/>
    </source>
</evidence>
<feature type="compositionally biased region" description="Basic residues" evidence="8">
    <location>
        <begin position="447"/>
        <end position="459"/>
    </location>
</feature>
<dbReference type="PANTHER" id="PTHR12883">
    <property type="entry name" value="ADIPOCYTE-SPECIFIC PROTEIN 4-RELATED"/>
    <property type="match status" value="1"/>
</dbReference>
<evidence type="ECO:0000256" key="4">
    <source>
        <dbReference type="ARBA" id="ARBA00034697"/>
    </source>
</evidence>
<reference evidence="11" key="1">
    <citation type="submission" date="2020-06" db="EMBL/GenBank/DDBJ databases">
        <title>Draft genome of Bugula neritina, a colonial animal packing powerful symbionts and potential medicines.</title>
        <authorList>
            <person name="Rayko M."/>
        </authorList>
    </citation>
    <scope>NUCLEOTIDE SEQUENCE [LARGE SCALE GENOMIC DNA]</scope>
    <source>
        <strain evidence="11">Kwan_BN1</strain>
    </source>
</reference>
<name>A0A7J7IZB0_BUGNE</name>
<evidence type="ECO:0000313" key="11">
    <source>
        <dbReference type="EMBL" id="KAF6018568.1"/>
    </source>
</evidence>
<evidence type="ECO:0000256" key="9">
    <source>
        <dbReference type="SAM" id="Phobius"/>
    </source>
</evidence>
<keyword evidence="12" id="KW-1185">Reference proteome</keyword>
<dbReference type="AlphaFoldDB" id="A0A7J7IZB0"/>
<evidence type="ECO:0000256" key="2">
    <source>
        <dbReference type="ARBA" id="ARBA00022989"/>
    </source>
</evidence>
<gene>
    <name evidence="11" type="ORF">EB796_023112</name>
</gene>
<evidence type="ECO:0000256" key="3">
    <source>
        <dbReference type="ARBA" id="ARBA00023136"/>
    </source>
</evidence>
<keyword evidence="3 9" id="KW-0472">Membrane</keyword>
<keyword evidence="1 9" id="KW-0812">Transmembrane</keyword>
<evidence type="ECO:0000256" key="8">
    <source>
        <dbReference type="SAM" id="MobiDB-lite"/>
    </source>
</evidence>
<dbReference type="EMBL" id="VXIV02003293">
    <property type="protein sequence ID" value="KAF6018568.1"/>
    <property type="molecule type" value="Genomic_DNA"/>
</dbReference>
<evidence type="ECO:0000256" key="7">
    <source>
        <dbReference type="ARBA" id="ARBA00034902"/>
    </source>
</evidence>
<proteinExistence type="inferred from homology"/>
<dbReference type="Pfam" id="PF07946">
    <property type="entry name" value="CCDC47"/>
    <property type="match status" value="1"/>
</dbReference>
<feature type="compositionally biased region" description="Acidic residues" evidence="8">
    <location>
        <begin position="28"/>
        <end position="45"/>
    </location>
</feature>
<keyword evidence="10" id="KW-0732">Signal</keyword>
<evidence type="ECO:0000256" key="1">
    <source>
        <dbReference type="ARBA" id="ARBA00022692"/>
    </source>
</evidence>
<evidence type="ECO:0000256" key="6">
    <source>
        <dbReference type="ARBA" id="ARBA00034875"/>
    </source>
</evidence>
<organism evidence="11 12">
    <name type="scientific">Bugula neritina</name>
    <name type="common">Brown bryozoan</name>
    <name type="synonym">Sertularia neritina</name>
    <dbReference type="NCBI Taxonomy" id="10212"/>
    <lineage>
        <taxon>Eukaryota</taxon>
        <taxon>Metazoa</taxon>
        <taxon>Spiralia</taxon>
        <taxon>Lophotrochozoa</taxon>
        <taxon>Bryozoa</taxon>
        <taxon>Gymnolaemata</taxon>
        <taxon>Cheilostomatida</taxon>
        <taxon>Flustrina</taxon>
        <taxon>Buguloidea</taxon>
        <taxon>Bugulidae</taxon>
        <taxon>Bugula</taxon>
    </lineage>
</organism>
<dbReference type="Proteomes" id="UP000593567">
    <property type="component" value="Unassembled WGS sequence"/>
</dbReference>
<feature type="region of interest" description="Disordered" evidence="8">
    <location>
        <begin position="399"/>
        <end position="459"/>
    </location>
</feature>
<comment type="similarity">
    <text evidence="5">Belongs to the CCDC47 family.</text>
</comment>
<evidence type="ECO:0000256" key="10">
    <source>
        <dbReference type="SAM" id="SignalP"/>
    </source>
</evidence>
<feature type="region of interest" description="Disordered" evidence="8">
    <location>
        <begin position="28"/>
        <end position="59"/>
    </location>
</feature>
<dbReference type="GO" id="GO:0032469">
    <property type="term" value="P:endoplasmic reticulum calcium ion homeostasis"/>
    <property type="evidence" value="ECO:0007669"/>
    <property type="project" value="InterPro"/>
</dbReference>
<comment type="subcellular location">
    <subcellularLocation>
        <location evidence="4">Rough endoplasmic reticulum membrane</location>
        <topology evidence="4">Single-pass type I membrane protein</topology>
    </subcellularLocation>
</comment>
<dbReference type="GO" id="GO:0005509">
    <property type="term" value="F:calcium ion binding"/>
    <property type="evidence" value="ECO:0007669"/>
    <property type="project" value="InterPro"/>
</dbReference>
<dbReference type="OrthoDB" id="10039147at2759"/>
<feature type="signal peptide" evidence="10">
    <location>
        <begin position="1"/>
        <end position="22"/>
    </location>
</feature>
<feature type="transmembrane region" description="Helical" evidence="9">
    <location>
        <begin position="117"/>
        <end position="136"/>
    </location>
</feature>
<comment type="caution">
    <text evidence="11">The sequence shown here is derived from an EMBL/GenBank/DDBJ whole genome shotgun (WGS) entry which is preliminary data.</text>
</comment>
<protein>
    <recommendedName>
        <fullName evidence="6">PAT complex subunit CCDC47</fullName>
    </recommendedName>
    <alternativeName>
        <fullName evidence="7">Coiled-coil domain-containing protein 47</fullName>
    </alternativeName>
</protein>
<evidence type="ECO:0000256" key="5">
    <source>
        <dbReference type="ARBA" id="ARBA00034746"/>
    </source>
</evidence>